<name>A0A831EU86_ERWAM</name>
<dbReference type="Proteomes" id="UP000013111">
    <property type="component" value="Unassembled WGS sequence"/>
</dbReference>
<accession>A0A831EU86</accession>
<sequence length="36" mass="3966">MVKPLAQIVFYFAVCSRNLVGGSGIDTAIMHNKERV</sequence>
<dbReference type="AlphaFoldDB" id="A0A831EU86"/>
<reference evidence="1 2" key="1">
    <citation type="submission" date="2012-11" db="EMBL/GenBank/DDBJ databases">
        <authorList>
            <person name="Linke B."/>
        </authorList>
    </citation>
    <scope>NUCLEOTIDE SEQUENCE [LARGE SCALE GENOMIC DNA]</scope>
    <source>
        <strain evidence="2">CFBP 1232</strain>
    </source>
</reference>
<organism evidence="1 2">
    <name type="scientific">Erwinia amylovora NBRC 12687 = CFBP 1232</name>
    <dbReference type="NCBI Taxonomy" id="1219359"/>
    <lineage>
        <taxon>Bacteria</taxon>
        <taxon>Pseudomonadati</taxon>
        <taxon>Pseudomonadota</taxon>
        <taxon>Gammaproteobacteria</taxon>
        <taxon>Enterobacterales</taxon>
        <taxon>Erwiniaceae</taxon>
        <taxon>Erwinia</taxon>
    </lineage>
</organism>
<dbReference type="EMBL" id="CAPB01000041">
    <property type="protein sequence ID" value="CCO95521.1"/>
    <property type="molecule type" value="Genomic_DNA"/>
</dbReference>
<proteinExistence type="predicted"/>
<comment type="caution">
    <text evidence="1">The sequence shown here is derived from an EMBL/GenBank/DDBJ whole genome shotgun (WGS) entry which is preliminary data.</text>
</comment>
<evidence type="ECO:0000313" key="2">
    <source>
        <dbReference type="Proteomes" id="UP000013111"/>
    </source>
</evidence>
<gene>
    <name evidence="1" type="ORF">BN437_3622</name>
</gene>
<protein>
    <submittedName>
        <fullName evidence="1">Uncharacterized protein</fullName>
    </submittedName>
</protein>
<evidence type="ECO:0000313" key="1">
    <source>
        <dbReference type="EMBL" id="CCO95521.1"/>
    </source>
</evidence>
<reference evidence="1 2" key="2">
    <citation type="submission" date="2013-04" db="EMBL/GenBank/DDBJ databases">
        <title>Comparative genomics of 12 strains of Erwinia amylovora identifies a pan-genome with a large conserved core and provides insights into host specificity.</title>
        <authorList>
            <person name="Mann R.A."/>
            <person name="Smits T.H.M."/>
            <person name="Buehlmann A."/>
            <person name="Blom J."/>
            <person name="Goesmann A."/>
            <person name="Frey J.E."/>
            <person name="Plummer K.M."/>
            <person name="Beer S.V."/>
            <person name="Luck J."/>
            <person name="Duffy B."/>
            <person name="Rodoni B."/>
        </authorList>
    </citation>
    <scope>NUCLEOTIDE SEQUENCE [LARGE SCALE GENOMIC DNA]</scope>
    <source>
        <strain evidence="2">CFBP 1232</strain>
    </source>
</reference>